<keyword evidence="4" id="KW-1185">Reference proteome</keyword>
<dbReference type="RefSeq" id="WP_138931837.1">
    <property type="nucleotide sequence ID" value="NZ_SWMU01000002.1"/>
</dbReference>
<dbReference type="CDD" id="cd02440">
    <property type="entry name" value="AdoMet_MTases"/>
    <property type="match status" value="1"/>
</dbReference>
<dbReference type="PANTHER" id="PTHR43861">
    <property type="entry name" value="TRANS-ACONITATE 2-METHYLTRANSFERASE-RELATED"/>
    <property type="match status" value="1"/>
</dbReference>
<keyword evidence="1 3" id="KW-0808">Transferase</keyword>
<feature type="domain" description="Methyltransferase" evidence="2">
    <location>
        <begin position="49"/>
        <end position="125"/>
    </location>
</feature>
<dbReference type="InterPro" id="IPR029063">
    <property type="entry name" value="SAM-dependent_MTases_sf"/>
</dbReference>
<dbReference type="GO" id="GO:0008168">
    <property type="term" value="F:methyltransferase activity"/>
    <property type="evidence" value="ECO:0007669"/>
    <property type="project" value="UniProtKB-KW"/>
</dbReference>
<dbReference type="Proteomes" id="UP000306552">
    <property type="component" value="Unassembled WGS sequence"/>
</dbReference>
<dbReference type="AlphaFoldDB" id="A0A4V6XYB1"/>
<dbReference type="EMBL" id="SWMU01000002">
    <property type="protein sequence ID" value="TKS56735.1"/>
    <property type="molecule type" value="Genomic_DNA"/>
</dbReference>
<evidence type="ECO:0000256" key="1">
    <source>
        <dbReference type="ARBA" id="ARBA00022679"/>
    </source>
</evidence>
<gene>
    <name evidence="3" type="ORF">FCN74_06805</name>
</gene>
<dbReference type="Gene3D" id="2.20.25.110">
    <property type="entry name" value="S-adenosyl-L-methionine-dependent methyltransferases"/>
    <property type="match status" value="1"/>
</dbReference>
<dbReference type="GO" id="GO:0032259">
    <property type="term" value="P:methylation"/>
    <property type="evidence" value="ECO:0007669"/>
    <property type="project" value="UniProtKB-KW"/>
</dbReference>
<protein>
    <submittedName>
        <fullName evidence="3">Methyltransferase domain-containing protein</fullName>
    </submittedName>
</protein>
<evidence type="ECO:0000259" key="2">
    <source>
        <dbReference type="Pfam" id="PF13649"/>
    </source>
</evidence>
<dbReference type="Gene3D" id="3.40.50.150">
    <property type="entry name" value="Vaccinia Virus protein VP39"/>
    <property type="match status" value="1"/>
</dbReference>
<reference evidence="3 4" key="1">
    <citation type="submission" date="2019-04" db="EMBL/GenBank/DDBJ databases">
        <title>Psychroflexus halotolerans sp. nov., isolated from a marine solar saltern.</title>
        <authorList>
            <person name="Feng X."/>
        </authorList>
    </citation>
    <scope>NUCLEOTIDE SEQUENCE [LARGE SCALE GENOMIC DNA]</scope>
    <source>
        <strain evidence="3 4">WDS2C27</strain>
    </source>
</reference>
<organism evidence="3 4">
    <name type="scientific">Mesohalobacter halotolerans</name>
    <dbReference type="NCBI Taxonomy" id="1883405"/>
    <lineage>
        <taxon>Bacteria</taxon>
        <taxon>Pseudomonadati</taxon>
        <taxon>Bacteroidota</taxon>
        <taxon>Flavobacteriia</taxon>
        <taxon>Flavobacteriales</taxon>
        <taxon>Flavobacteriaceae</taxon>
        <taxon>Mesohalobacter</taxon>
    </lineage>
</organism>
<dbReference type="SUPFAM" id="SSF53335">
    <property type="entry name" value="S-adenosyl-L-methionine-dependent methyltransferases"/>
    <property type="match status" value="1"/>
</dbReference>
<accession>A0A4V6XYB1</accession>
<keyword evidence="3" id="KW-0489">Methyltransferase</keyword>
<comment type="caution">
    <text evidence="3">The sequence shown here is derived from an EMBL/GenBank/DDBJ whole genome shotgun (WGS) entry which is preliminary data.</text>
</comment>
<dbReference type="OrthoDB" id="9811589at2"/>
<sequence>MKQTASKWYATWFDTPYYHILYKNRDNEEAQNFMRQLTDYLNLKPKSHILDVACGRGRHAIYLNKIGYQVTGIDLSQNSIDYAKTFETKGLNFVRHDMCQPMGKTYDAVFNLFTSFGYFEKDDYNINAIKAMKANMKLNACGVIDFLNVHHTLKHLKSHDSKTVDDIEFKIHKWVEDGYIFKRIQFEAEGQDFDFTERLKCIDLELFKSYFKTAGLQIKHVFGNYDLEDFNTETSERLILIFKP</sequence>
<dbReference type="Pfam" id="PF13649">
    <property type="entry name" value="Methyltransf_25"/>
    <property type="match status" value="1"/>
</dbReference>
<dbReference type="InterPro" id="IPR041698">
    <property type="entry name" value="Methyltransf_25"/>
</dbReference>
<evidence type="ECO:0000313" key="3">
    <source>
        <dbReference type="EMBL" id="TKS56735.1"/>
    </source>
</evidence>
<proteinExistence type="predicted"/>
<name>A0A4V6XYB1_9FLAO</name>
<evidence type="ECO:0000313" key="4">
    <source>
        <dbReference type="Proteomes" id="UP000306552"/>
    </source>
</evidence>